<dbReference type="AlphaFoldDB" id="A0A2V4NYV3"/>
<proteinExistence type="predicted"/>
<dbReference type="InterPro" id="IPR037151">
    <property type="entry name" value="AlkB-like_sf"/>
</dbReference>
<dbReference type="GO" id="GO:0005737">
    <property type="term" value="C:cytoplasm"/>
    <property type="evidence" value="ECO:0007669"/>
    <property type="project" value="TreeGrafter"/>
</dbReference>
<keyword evidence="1 5" id="KW-0479">Metal-binding</keyword>
<evidence type="ECO:0000256" key="1">
    <source>
        <dbReference type="ARBA" id="ARBA00022723"/>
    </source>
</evidence>
<feature type="binding site" evidence="5">
    <location>
        <position position="131"/>
    </location>
    <ligand>
        <name>Fe cation</name>
        <dbReference type="ChEBI" id="CHEBI:24875"/>
        <note>catalytic</note>
    </ligand>
</feature>
<dbReference type="Proteomes" id="UP000248039">
    <property type="component" value="Unassembled WGS sequence"/>
</dbReference>
<evidence type="ECO:0000259" key="6">
    <source>
        <dbReference type="PROSITE" id="PS51471"/>
    </source>
</evidence>
<dbReference type="PANTHER" id="PTHR16557:SF2">
    <property type="entry name" value="NUCLEIC ACID DIOXYGENASE ALKBH1"/>
    <property type="match status" value="1"/>
</dbReference>
<dbReference type="EMBL" id="PYBW01000016">
    <property type="protein sequence ID" value="PYC87362.1"/>
    <property type="molecule type" value="Genomic_DNA"/>
</dbReference>
<comment type="caution">
    <text evidence="7">The sequence shown here is derived from an EMBL/GenBank/DDBJ whole genome shotgun (WGS) entry which is preliminary data.</text>
</comment>
<dbReference type="RefSeq" id="WP_110666173.1">
    <property type="nucleotide sequence ID" value="NZ_PYBW01000016.1"/>
</dbReference>
<reference evidence="7 8" key="1">
    <citation type="submission" date="2018-03" db="EMBL/GenBank/DDBJ databases">
        <title>Bioinformatic expansion and discovery of thiopeptide antibiotics.</title>
        <authorList>
            <person name="Schwalen C.J."/>
            <person name="Hudson G.A."/>
            <person name="Mitchell D.A."/>
        </authorList>
    </citation>
    <scope>NUCLEOTIDE SEQUENCE [LARGE SCALE GENOMIC DNA]</scope>
    <source>
        <strain evidence="7 8">ATCC 21389</strain>
    </source>
</reference>
<comment type="cofactor">
    <cofactor evidence="5">
        <name>Fe(2+)</name>
        <dbReference type="ChEBI" id="CHEBI:29033"/>
    </cofactor>
    <text evidence="5">Binds 1 Fe(2+) ion per subunit.</text>
</comment>
<dbReference type="InterPro" id="IPR004574">
    <property type="entry name" value="Alkb"/>
</dbReference>
<keyword evidence="8" id="KW-1185">Reference proteome</keyword>
<evidence type="ECO:0000256" key="2">
    <source>
        <dbReference type="ARBA" id="ARBA00022964"/>
    </source>
</evidence>
<dbReference type="OrthoDB" id="9796932at2"/>
<gene>
    <name evidence="7" type="ORF">C7C46_05190</name>
</gene>
<dbReference type="GO" id="GO:0035515">
    <property type="term" value="F:oxidative RNA demethylase activity"/>
    <property type="evidence" value="ECO:0007669"/>
    <property type="project" value="TreeGrafter"/>
</dbReference>
<dbReference type="GO" id="GO:0035516">
    <property type="term" value="F:broad specificity oxidative DNA demethylase activity"/>
    <property type="evidence" value="ECO:0007669"/>
    <property type="project" value="TreeGrafter"/>
</dbReference>
<protein>
    <submittedName>
        <fullName evidence="7">Alpha-ketoglutarate-dependent dioxygenase AlkB</fullName>
    </submittedName>
</protein>
<dbReference type="GO" id="GO:0035513">
    <property type="term" value="P:oxidative RNA demethylation"/>
    <property type="evidence" value="ECO:0007669"/>
    <property type="project" value="TreeGrafter"/>
</dbReference>
<name>A0A2V4NYV3_9ACTN</name>
<dbReference type="PROSITE" id="PS51471">
    <property type="entry name" value="FE2OG_OXY"/>
    <property type="match status" value="1"/>
</dbReference>
<feature type="domain" description="Fe2OG dioxygenase" evidence="6">
    <location>
        <begin position="113"/>
        <end position="216"/>
    </location>
</feature>
<dbReference type="SUPFAM" id="SSF51197">
    <property type="entry name" value="Clavaminate synthase-like"/>
    <property type="match status" value="1"/>
</dbReference>
<accession>A0A2V4NYV3</accession>
<dbReference type="InterPro" id="IPR005123">
    <property type="entry name" value="Oxoglu/Fe-dep_dioxygenase_dom"/>
</dbReference>
<keyword evidence="3" id="KW-0560">Oxidoreductase</keyword>
<evidence type="ECO:0000256" key="5">
    <source>
        <dbReference type="PIRSR" id="PIRSR604574-2"/>
    </source>
</evidence>
<evidence type="ECO:0000256" key="4">
    <source>
        <dbReference type="ARBA" id="ARBA00023004"/>
    </source>
</evidence>
<organism evidence="7 8">
    <name type="scientific">Streptomyces tateyamensis</name>
    <dbReference type="NCBI Taxonomy" id="565073"/>
    <lineage>
        <taxon>Bacteria</taxon>
        <taxon>Bacillati</taxon>
        <taxon>Actinomycetota</taxon>
        <taxon>Actinomycetes</taxon>
        <taxon>Kitasatosporales</taxon>
        <taxon>Streptomycetaceae</taxon>
        <taxon>Streptomyces</taxon>
    </lineage>
</organism>
<dbReference type="Gene3D" id="2.60.120.590">
    <property type="entry name" value="Alpha-ketoglutarate-dependent dioxygenase AlkB-like"/>
    <property type="match status" value="1"/>
</dbReference>
<feature type="binding site" evidence="5">
    <location>
        <position position="133"/>
    </location>
    <ligand>
        <name>Fe cation</name>
        <dbReference type="ChEBI" id="CHEBI:24875"/>
        <note>catalytic</note>
    </ligand>
</feature>
<evidence type="ECO:0000313" key="8">
    <source>
        <dbReference type="Proteomes" id="UP000248039"/>
    </source>
</evidence>
<evidence type="ECO:0000313" key="7">
    <source>
        <dbReference type="EMBL" id="PYC87362.1"/>
    </source>
</evidence>
<evidence type="ECO:0000256" key="3">
    <source>
        <dbReference type="ARBA" id="ARBA00023002"/>
    </source>
</evidence>
<keyword evidence="4 5" id="KW-0408">Iron</keyword>
<sequence length="219" mass="23898">MAELFPRSRATVAPGAVHLPDWLALEQQRELVAACREWARGPVPMHRTRLPNGGVMSVQTVCLGWHWQPYRYTRTAADVNGRRVAPLPDRLVELGRAAVAEAYGDGAAGAAYAPDTVLVNYYDAEARMGLHQDKDERSDAPVVSLSIGASCLFRFGNPEHRGKPWTDLRLASGDLFVFGGPSRYAYHGVTRVLADTDRPDTGLAGGRLNLTLRCTGLSD</sequence>
<feature type="binding site" evidence="5">
    <location>
        <position position="187"/>
    </location>
    <ligand>
        <name>Fe cation</name>
        <dbReference type="ChEBI" id="CHEBI:24875"/>
        <note>catalytic</note>
    </ligand>
</feature>
<dbReference type="InterPro" id="IPR027450">
    <property type="entry name" value="AlkB-like"/>
</dbReference>
<keyword evidence="2 7" id="KW-0223">Dioxygenase</keyword>
<dbReference type="Pfam" id="PF13532">
    <property type="entry name" value="2OG-FeII_Oxy_2"/>
    <property type="match status" value="1"/>
</dbReference>
<dbReference type="GO" id="GO:0008198">
    <property type="term" value="F:ferrous iron binding"/>
    <property type="evidence" value="ECO:0007669"/>
    <property type="project" value="TreeGrafter"/>
</dbReference>
<dbReference type="PANTHER" id="PTHR16557">
    <property type="entry name" value="ALKYLATED DNA REPAIR PROTEIN ALKB-RELATED"/>
    <property type="match status" value="1"/>
</dbReference>